<feature type="domain" description="Doublecortin" evidence="13">
    <location>
        <begin position="2873"/>
        <end position="2959"/>
    </location>
</feature>
<dbReference type="Gene3D" id="1.10.510.10">
    <property type="entry name" value="Transferase(Phosphotransferase) domain 1"/>
    <property type="match status" value="1"/>
</dbReference>
<evidence type="ECO:0000256" key="3">
    <source>
        <dbReference type="ARBA" id="ARBA00022527"/>
    </source>
</evidence>
<dbReference type="InterPro" id="IPR014017">
    <property type="entry name" value="DNA_helicase_UvrD-like_C"/>
</dbReference>
<feature type="compositionally biased region" description="Polar residues" evidence="11">
    <location>
        <begin position="2810"/>
        <end position="2826"/>
    </location>
</feature>
<evidence type="ECO:0000256" key="5">
    <source>
        <dbReference type="ARBA" id="ARBA00022741"/>
    </source>
</evidence>
<dbReference type="FunFam" id="3.10.20.230:FF:000013">
    <property type="entry name" value="Serine/threonine-protein kinase DCLK3"/>
    <property type="match status" value="1"/>
</dbReference>
<dbReference type="SMART" id="SM00537">
    <property type="entry name" value="DCX"/>
    <property type="match status" value="1"/>
</dbReference>
<dbReference type="EMBL" id="OW240915">
    <property type="protein sequence ID" value="CAH2283361.1"/>
    <property type="molecule type" value="Genomic_DNA"/>
</dbReference>
<evidence type="ECO:0000256" key="2">
    <source>
        <dbReference type="ARBA" id="ARBA00012513"/>
    </source>
</evidence>
<dbReference type="InterPro" id="IPR017441">
    <property type="entry name" value="Protein_kinase_ATP_BS"/>
</dbReference>
<dbReference type="InterPro" id="IPR036770">
    <property type="entry name" value="Ankyrin_rpt-contain_sf"/>
</dbReference>
<comment type="similarity">
    <text evidence="1">Belongs to the protein kinase superfamily. CAMK Ser/Thr protein kinase family. CaMK subfamily.</text>
</comment>
<dbReference type="PROSITE" id="PS50309">
    <property type="entry name" value="DC"/>
    <property type="match status" value="1"/>
</dbReference>
<dbReference type="InterPro" id="IPR039904">
    <property type="entry name" value="TRANK1"/>
</dbReference>
<proteinExistence type="inferred from homology"/>
<dbReference type="Gene3D" id="3.30.200.20">
    <property type="entry name" value="Phosphorylase Kinase, domain 1"/>
    <property type="match status" value="1"/>
</dbReference>
<dbReference type="InterPro" id="IPR000719">
    <property type="entry name" value="Prot_kinase_dom"/>
</dbReference>
<dbReference type="FunFam" id="1.10.510.10:FF:000571">
    <property type="entry name" value="Maternal embryonic leucine zipper kinase"/>
    <property type="match status" value="1"/>
</dbReference>
<dbReference type="GO" id="GO:0004674">
    <property type="term" value="F:protein serine/threonine kinase activity"/>
    <property type="evidence" value="ECO:0007669"/>
    <property type="project" value="UniProtKB-KW"/>
</dbReference>
<dbReference type="Pfam" id="PF13361">
    <property type="entry name" value="UvrD_C"/>
    <property type="match status" value="1"/>
</dbReference>
<evidence type="ECO:0000313" key="15">
    <source>
        <dbReference type="Proteomes" id="UP001295444"/>
    </source>
</evidence>
<feature type="domain" description="Protein kinase" evidence="12">
    <location>
        <begin position="3380"/>
        <end position="3615"/>
    </location>
</feature>
<keyword evidence="7" id="KW-0378">Hydrolase</keyword>
<dbReference type="FunFam" id="3.30.200.20:FF:000042">
    <property type="entry name" value="Aurora kinase A"/>
    <property type="match status" value="1"/>
</dbReference>
<dbReference type="SUPFAM" id="SSF48403">
    <property type="entry name" value="Ankyrin repeat"/>
    <property type="match status" value="2"/>
</dbReference>
<dbReference type="InterPro" id="IPR027417">
    <property type="entry name" value="P-loop_NTPase"/>
</dbReference>
<dbReference type="PANTHER" id="PTHR21529:SF4">
    <property type="entry name" value="TPR AND ANKYRIN REPEAT-CONTAINING PROTEIN 1"/>
    <property type="match status" value="1"/>
</dbReference>
<dbReference type="GO" id="GO:0005524">
    <property type="term" value="F:ATP binding"/>
    <property type="evidence" value="ECO:0007669"/>
    <property type="project" value="UniProtKB-UniRule"/>
</dbReference>
<evidence type="ECO:0000259" key="13">
    <source>
        <dbReference type="PROSITE" id="PS50309"/>
    </source>
</evidence>
<feature type="binding site" evidence="10">
    <location>
        <position position="3409"/>
    </location>
    <ligand>
        <name>ATP</name>
        <dbReference type="ChEBI" id="CHEBI:30616"/>
    </ligand>
</feature>
<dbReference type="InterPro" id="IPR008271">
    <property type="entry name" value="Ser/Thr_kinase_AS"/>
</dbReference>
<dbReference type="PROSITE" id="PS50011">
    <property type="entry name" value="PROTEIN_KINASE_DOM"/>
    <property type="match status" value="1"/>
</dbReference>
<gene>
    <name evidence="14" type="ORF">PECUL_23A009061</name>
</gene>
<dbReference type="InterPro" id="IPR003533">
    <property type="entry name" value="Doublecortin_dom"/>
</dbReference>
<evidence type="ECO:0000256" key="1">
    <source>
        <dbReference type="ARBA" id="ARBA00005354"/>
    </source>
</evidence>
<dbReference type="CDD" id="cd16111">
    <property type="entry name" value="DCX_DCLK3"/>
    <property type="match status" value="1"/>
</dbReference>
<sequence length="3615" mass="415801">MFKNGLQNMSEMCKKEDVAEFLTEILIVLEVGGLISPFLMVFEDILGEQYDKYIWKLAIERLVKQEMYQACLFLKSASSRLPRGINLNVSLKVIFETDSFISSSWCIMPRFFSLRQNSDMTAMAEVISWLITMNAKVETIGNYPLHAALKLCIHSDHNNLFKLILEKKPELKDNINQKDENGHTLLHIVASSRVFLSYTLNRQAQDIKMLLDYGCDSRIANNEGKKVSAILKKNKNFKAEELIKKHLENQSPSRSLSAEQSEACKPHFIENDSADFASALEQFTDFCKNKTQSDRISKFFKHKKVKSFLDVLSKMKEIPSEFTCDIPASFVQRIIEHLVLEKKWQDILLLLTRNVSGDTTIGNQGLFTRYPQLNIDIGTVLNYMEPTMTFRLPLVTLLLDQGVSSNGIKASCESPIHVCLKKNDYALAYLLLSKGGNPHSLSVEVGDTPLHVAVSIALKNKDDGVLMLAYLLDLYSSQPSKYMYLDPNKQDSNGDTLMHLLFRCNNQKQCRKVIDLLAKFDIKLTIPNMQGKDARYRIKNTDPRLIAWNEAKMVYKRKSSVSSKILNSSNGGVAVRPQTKSSGFIPLSFKTKHDKTSVKTDSCEQASFEMEHNILVKQPMTLREKFVQEVRDVIKSLMLSMVPTESKSSSSEVIANKEKSGGLLVSYPNSVAVANNHSEDQHTVTDDAMCSGNGLPLRCNNREEMELQEAEIDLTKIDFNNMTWEIECAPEALKKLGSKSVPQHMKNKIILSIQKLGNGEWTRSLHKQLKCSKSDIKLYEVKLDKGARMLWELAIDFSPRCSEEPEKIMASVSSHFASEKTGRVYTEIIRIWDVVLDHCKLNHAIENICSAYNRGLMCILRKKLKRITKTQQCSNVENRIPKCFVEDMEFETNNDHLIPDYFPPASSAEMEYNIMKFHSFSTDMALNILNNLNTRVEYPFRVGELEFAVIDLNPKPMEAIILIGRSGTGKTTCCMYRLWKKFHSYWEKVELTGEPWFVKQTWQRRKYNENIKQDDTDDEDTVEIETSESTDEEQAPPEAEDLAEDVCSLDSGDGENESEHLEHYHPVFITKNHVLCQEVQRSFLELSNSTKATSHFKPVEPNVFKLQSLQDENFPLFLTSQQFLLLLDASMPDPFFPRNEDGSLKRSIIGWSTADEMYIPDLLREDDEVDADLENDEEETPFEIKEKDPRVFVTFEVFTNDLWPKMVKGKFPFNAALVWKEIKSFLKGSFEALQCPQGRLTEEQYIKLGKKRAPNFQGDRKEIYRLFCLYEQIKSKRGCFDEEDVMYNLSCRVSNLEELPWSFHELYGDEIQDFTQAELFLLMRCINDPNSMFLTGDTAQSIMKGVSFRFSDLRSLFFYASKNCANRERNCIVRKPKRIYQLHQNYRSHSGILLLASGVVDLLQHYFPESFDRLPRDCGLFDGPKPTVLESCSVSDLAILLRGNQRKTQAIEFGAHQVILVKNELAKERIPEELSLALVLTIYEAKGLEFDDVLLYNFFTDSEAPKEWKIISSFNPALHEIEDKRTIIEVPLDTMAATSTRPLPMNPDLHKILNGELKKLYTAITRARVNLWIFDENQEKRAPAFGYFMENKFVKVVKADENTDLDDKMFVRTSSKEEWISRGDYYAKHKFWKVAAKCFQKGGAKDKEKLAFTHDAVLNLQSKKPKDKMEYIRLAKTYLECGEYKLALKCLTWVKEYHLCADLCKKLGKNKEAGYFFKKIMDHEAAAQCFEQCGEFELALNLYLELKKYEEAAAVVERHKGLNPDGLLSHTTKQLYLEAAADHFNNNKLKKMNEVLSKLDIDDHLLFLKTRKCWSEAADLLKNNGQSEEAATLMRHHGKLSEAADLTTKREFRASCLLALARCMIEKKEDLGSVLLEAMQIFEKTENRLGIAEALLLQGIVESDFEMLCSSYNTFRYLSHNAGVVEALFHFVKCGNNDKKILCMASDGLEALVTLVKALKETKNNFEKEMVKSCLDFFGVVQVDKLQCSIPQFEGARILKILTDENFESKNIKNKDKQALKSVLERHLLRRLYEISSDLFARVYQDICPKFIVGLDCTTENCSDFHRPLQLFELKGIIRDKVNLVTISGLLYESKKYSSELGHEIQEILNANAFQICSNLLQLLFPKHFHLRLISRNPVQSKLLEELLCKAPFYFKKMMNKYVESLFEGLDNKTRRESTDLWLKATQIFTLSSYYHEDLQNLIGREERQYNREYARGDGKRLDGRYGMLIPDSSSESIRGTHIHFFRLLDGAVQELYVNKNPDACKRYFYRFMNVIVKRCVEPLIPNIGNTVMLLEFQCILCFAVLMRFEPNIQVLLPKSYLSILQHWEFMFKRKGNRGWQKDTYSVLWNFHPRDVRLTTRQFRHHLYYLGSVLCGEENQEFNVLLDAFSDIDCISSGEAERAFVLCITMVANVNVVPRTADTNLLRYVSVIQEKLKTMKIEFPSKVSKRLVDAVDRVARADTTEQMVDVLRFLLEERDKESLVECSWKWDPNPGKGQVRGIFFDDKFNFKKFVHGHLSAQDFKYSYVDNYRENIQDDRVDIVAELASKVQQKQSIMQKFDELLLLICFCIKWKRAYQRRKKKEIDGTIPDTFKRANVDRTQCDLCGIKFSNFPSFAVLSEEIEDGFREALTTPSTDLEESEYLSSEVQNVTQTYDSHITSEEHQHQSTAYNNYLQFYRVQVDTVLCEGKSLMHTIEQTLGEHLTSREEFLLEQTKIETKIKVIVDLVGEIYEKKSWSEAEGLLEGPVKDLKTGILATENLMEKSETQMTKPEDCNQLECLLAGAPGMVVGSSYASVCGHDLGESPQRCGGQQSLYGHPHSNITSRSTDRRPTYQPKVPDKPFMGLNNYTSPYFHTRNCFHTIHSENSPIKPRIVTVVKPGSNPIRKITLLLNRRSVQTFEQLLADISEALGFPRWKNDRIRKLFNLKGKEIKSVLDFFSGDDAFIALGKEHLTLKDIEMVLDELYPDRSFGLTKDDYEKLCKLGNKGLHVDTGYKDKGVVDKKGDLMLYGWVAKNVMNAQTKSKKNEKKKSKKCEEEQRENDHEKPYEKTKKVEHYHTKKHLYSKLSTTSRNCIACEHDRKYKHKQKPHSEFENYETETSDVVEFQIHHQGNKEKGEHCRQIPQMNSLASSKCNDCQHKRENTQGKHPCSTHRKPFKDHKLASFSTAKITSPLIEDFLDDPNKSILSLDKNNIDIVEFQRCCSRKEEQLARYRHLPPINSLASPKCKGCHIKEEDFGRVSSNEKFQTEGILAMHQNPGWQKSEMSNECENIQGKEHIKSQYSRGLRKCNDYKLSYSTVNKTGQLIKDFLDDPNKTTLSLDQSVNVIAHDITDKQEVMKSIDSAVQTTTNSSLANEGKIDTFHLKRKCCIQDKIDIESYYDIGRIIGFGNFAVVKECRPRKECMEYAMKIIDKSKLKGKEEIIGNEVRIMKCLSHPNIVRLLDDYETDTETYLILEYVKGGDLFDAINESIKFKELDAAWMMADLCEALVYIHSKQIVHRDVKPENLLVQQNPDGSTTLKLTDFGLAAYVTEPLFAVCGTPTYVAPEILSEKGYGLEVDMWATGVILYILLCGFPPFRSKERNQEELLHMIQLGEYNFLSPFWDNISDGAYNHLL</sequence>
<name>A0AAD1RZR6_PELCU</name>
<dbReference type="GO" id="GO:0035556">
    <property type="term" value="P:intracellular signal transduction"/>
    <property type="evidence" value="ECO:0007669"/>
    <property type="project" value="InterPro"/>
</dbReference>
<dbReference type="Gene3D" id="1.25.40.470">
    <property type="match status" value="1"/>
</dbReference>
<evidence type="ECO:0000256" key="4">
    <source>
        <dbReference type="ARBA" id="ARBA00022679"/>
    </source>
</evidence>
<feature type="compositionally biased region" description="Basic residues" evidence="11">
    <location>
        <begin position="3023"/>
        <end position="3033"/>
    </location>
</feature>
<dbReference type="PROSITE" id="PS00108">
    <property type="entry name" value="PROTEIN_KINASE_ST"/>
    <property type="match status" value="1"/>
</dbReference>
<dbReference type="Proteomes" id="UP001295444">
    <property type="component" value="Chromosome 04"/>
</dbReference>
<keyword evidence="3" id="KW-0723">Serine/threonine-protein kinase</keyword>
<keyword evidence="6" id="KW-0418">Kinase</keyword>
<dbReference type="InterPro" id="IPR036572">
    <property type="entry name" value="Doublecortin_dom_sf"/>
</dbReference>
<dbReference type="GO" id="GO:0004386">
    <property type="term" value="F:helicase activity"/>
    <property type="evidence" value="ECO:0007669"/>
    <property type="project" value="UniProtKB-KW"/>
</dbReference>
<feature type="region of interest" description="Disordered" evidence="11">
    <location>
        <begin position="2809"/>
        <end position="2841"/>
    </location>
</feature>
<reference evidence="14" key="1">
    <citation type="submission" date="2022-03" db="EMBL/GenBank/DDBJ databases">
        <authorList>
            <person name="Alioto T."/>
            <person name="Alioto T."/>
            <person name="Gomez Garrido J."/>
        </authorList>
    </citation>
    <scope>NUCLEOTIDE SEQUENCE</scope>
</reference>
<evidence type="ECO:0000259" key="12">
    <source>
        <dbReference type="PROSITE" id="PS50011"/>
    </source>
</evidence>
<evidence type="ECO:0000256" key="10">
    <source>
        <dbReference type="PROSITE-ProRule" id="PRU10141"/>
    </source>
</evidence>
<dbReference type="GO" id="GO:0016787">
    <property type="term" value="F:hydrolase activity"/>
    <property type="evidence" value="ECO:0007669"/>
    <property type="project" value="UniProtKB-KW"/>
</dbReference>
<keyword evidence="8" id="KW-0347">Helicase</keyword>
<dbReference type="InterPro" id="IPR002110">
    <property type="entry name" value="Ankyrin_rpt"/>
</dbReference>
<dbReference type="SUPFAM" id="SSF48452">
    <property type="entry name" value="TPR-like"/>
    <property type="match status" value="2"/>
</dbReference>
<keyword evidence="15" id="KW-1185">Reference proteome</keyword>
<dbReference type="PANTHER" id="PTHR21529">
    <property type="entry name" value="MAMMARY TURMOR VIRUS RECEPTOR HOMOLOG 1, 2 MTVR1, 2"/>
    <property type="match status" value="1"/>
</dbReference>
<keyword evidence="9 10" id="KW-0067">ATP-binding</keyword>
<evidence type="ECO:0000256" key="7">
    <source>
        <dbReference type="ARBA" id="ARBA00022801"/>
    </source>
</evidence>
<dbReference type="SUPFAM" id="SSF56112">
    <property type="entry name" value="Protein kinase-like (PK-like)"/>
    <property type="match status" value="1"/>
</dbReference>
<dbReference type="SUPFAM" id="SSF52540">
    <property type="entry name" value="P-loop containing nucleoside triphosphate hydrolases"/>
    <property type="match status" value="1"/>
</dbReference>
<accession>A0AAD1RZR6</accession>
<evidence type="ECO:0000313" key="14">
    <source>
        <dbReference type="EMBL" id="CAH2283361.1"/>
    </source>
</evidence>
<evidence type="ECO:0000256" key="9">
    <source>
        <dbReference type="ARBA" id="ARBA00022840"/>
    </source>
</evidence>
<dbReference type="Pfam" id="PF00069">
    <property type="entry name" value="Pkinase"/>
    <property type="match status" value="1"/>
</dbReference>
<protein>
    <recommendedName>
        <fullName evidence="2">non-specific serine/threonine protein kinase</fullName>
        <ecNumber evidence="2">2.7.11.1</ecNumber>
    </recommendedName>
</protein>
<dbReference type="Gene3D" id="1.25.40.20">
    <property type="entry name" value="Ankyrin repeat-containing domain"/>
    <property type="match status" value="2"/>
</dbReference>
<dbReference type="InterPro" id="IPR011990">
    <property type="entry name" value="TPR-like_helical_dom_sf"/>
</dbReference>
<dbReference type="Pfam" id="PF03607">
    <property type="entry name" value="DCX"/>
    <property type="match status" value="1"/>
</dbReference>
<feature type="region of interest" description="Disordered" evidence="11">
    <location>
        <begin position="3021"/>
        <end position="3051"/>
    </location>
</feature>
<dbReference type="InterPro" id="IPR011009">
    <property type="entry name" value="Kinase-like_dom_sf"/>
</dbReference>
<feature type="compositionally biased region" description="Acidic residues" evidence="11">
    <location>
        <begin position="1015"/>
        <end position="1040"/>
    </location>
</feature>
<dbReference type="Gene3D" id="3.40.50.300">
    <property type="entry name" value="P-loop containing nucleotide triphosphate hydrolases"/>
    <property type="match status" value="2"/>
</dbReference>
<dbReference type="SUPFAM" id="SSF89837">
    <property type="entry name" value="Doublecortin (DC)"/>
    <property type="match status" value="1"/>
</dbReference>
<dbReference type="Gene3D" id="3.10.20.230">
    <property type="entry name" value="Doublecortin domain"/>
    <property type="match status" value="1"/>
</dbReference>
<organism evidence="14 15">
    <name type="scientific">Pelobates cultripes</name>
    <name type="common">Western spadefoot toad</name>
    <dbReference type="NCBI Taxonomy" id="61616"/>
    <lineage>
        <taxon>Eukaryota</taxon>
        <taxon>Metazoa</taxon>
        <taxon>Chordata</taxon>
        <taxon>Craniata</taxon>
        <taxon>Vertebrata</taxon>
        <taxon>Euteleostomi</taxon>
        <taxon>Amphibia</taxon>
        <taxon>Batrachia</taxon>
        <taxon>Anura</taxon>
        <taxon>Pelobatoidea</taxon>
        <taxon>Pelobatidae</taxon>
        <taxon>Pelobates</taxon>
    </lineage>
</organism>
<evidence type="ECO:0000256" key="8">
    <source>
        <dbReference type="ARBA" id="ARBA00022806"/>
    </source>
</evidence>
<keyword evidence="4" id="KW-0808">Transferase</keyword>
<dbReference type="EC" id="2.7.11.1" evidence="2"/>
<feature type="region of interest" description="Disordered" evidence="11">
    <location>
        <begin position="1009"/>
        <end position="1040"/>
    </location>
</feature>
<evidence type="ECO:0000256" key="11">
    <source>
        <dbReference type="SAM" id="MobiDB-lite"/>
    </source>
</evidence>
<dbReference type="PROSITE" id="PS00107">
    <property type="entry name" value="PROTEIN_KINASE_ATP"/>
    <property type="match status" value="1"/>
</dbReference>
<feature type="compositionally biased region" description="Basic and acidic residues" evidence="11">
    <location>
        <begin position="3034"/>
        <end position="3051"/>
    </location>
</feature>
<dbReference type="SMART" id="SM00248">
    <property type="entry name" value="ANK"/>
    <property type="match status" value="5"/>
</dbReference>
<evidence type="ECO:0000256" key="6">
    <source>
        <dbReference type="ARBA" id="ARBA00022777"/>
    </source>
</evidence>
<dbReference type="SMART" id="SM00220">
    <property type="entry name" value="S_TKc"/>
    <property type="match status" value="1"/>
</dbReference>
<keyword evidence="5 10" id="KW-0547">Nucleotide-binding</keyword>